<evidence type="ECO:0000256" key="1">
    <source>
        <dbReference type="SAM" id="Phobius"/>
    </source>
</evidence>
<feature type="transmembrane region" description="Helical" evidence="1">
    <location>
        <begin position="6"/>
        <end position="28"/>
    </location>
</feature>
<keyword evidence="1" id="KW-0472">Membrane</keyword>
<evidence type="ECO:0000313" key="2">
    <source>
        <dbReference type="EMBL" id="SUS08675.1"/>
    </source>
</evidence>
<dbReference type="EMBL" id="UIDG01000634">
    <property type="protein sequence ID" value="SUS08675.1"/>
    <property type="molecule type" value="Genomic_DNA"/>
</dbReference>
<gene>
    <name evidence="2" type="ORF">DF3PB_80043</name>
</gene>
<proteinExistence type="predicted"/>
<dbReference type="AlphaFoldDB" id="A0A380TJQ1"/>
<keyword evidence="1" id="KW-0812">Transmembrane</keyword>
<organism evidence="2">
    <name type="scientific">metagenome</name>
    <dbReference type="NCBI Taxonomy" id="256318"/>
    <lineage>
        <taxon>unclassified sequences</taxon>
        <taxon>metagenomes</taxon>
    </lineage>
</organism>
<sequence>MQALKGLVYGMGVLIVIAFILLGFGFYVRITNPDFRLFKARDATVATSPGPHDAATGAALPAAAPLPPATPLPSAATPLPSAATPLPAADAQGFGDVVVQLPAGCSPIEMHPDGPLLYLRTGPAGTCARIWLIEVRTGRMLGSLRFEP</sequence>
<reference evidence="2" key="1">
    <citation type="submission" date="2018-07" db="EMBL/GenBank/DDBJ databases">
        <authorList>
            <person name="Quirk P.G."/>
            <person name="Krulwich T.A."/>
        </authorList>
    </citation>
    <scope>NUCLEOTIDE SEQUENCE</scope>
</reference>
<accession>A0A380TJQ1</accession>
<name>A0A380TJQ1_9ZZZZ</name>
<keyword evidence="1" id="KW-1133">Transmembrane helix</keyword>
<protein>
    <submittedName>
        <fullName evidence="2">Uncharacterized protein</fullName>
    </submittedName>
</protein>